<proteinExistence type="predicted"/>
<accession>C5L1N8</accession>
<evidence type="ECO:0000313" key="2">
    <source>
        <dbReference type="Proteomes" id="UP000007800"/>
    </source>
</evidence>
<sequence>MPRKIRQLNVKEELEMEWLREVADKINRKERSAIGRQERIKVERDVVNGVAQESWYCKQRKAQQRVNALEGEFRKGAGEGLHRREQIADQLLQAKAARWATLPGRDTLKHAKALSSRQEQERTAERESVDHFKRQLVAEDSALRRQERLSKERQLLQTFQGIDWGHRRQRFVNTRDLVEEDFKGRAARALIAKEGRYQVRHGRKQLRLEWLQYCQKLLNHRRAMNDMLAAEADYLSRQINRLVGKRHTKGPR</sequence>
<dbReference type="OMA" id="IDWGHRR"/>
<evidence type="ECO:0000313" key="1">
    <source>
        <dbReference type="EMBL" id="EER09350.1"/>
    </source>
</evidence>
<keyword evidence="2" id="KW-1185">Reference proteome</keyword>
<gene>
    <name evidence="1" type="ORF">Pmar_PMAR011169</name>
</gene>
<dbReference type="Proteomes" id="UP000007800">
    <property type="component" value="Unassembled WGS sequence"/>
</dbReference>
<dbReference type="EMBL" id="GG678367">
    <property type="protein sequence ID" value="EER09350.1"/>
    <property type="molecule type" value="Genomic_DNA"/>
</dbReference>
<organism evidence="2">
    <name type="scientific">Perkinsus marinus (strain ATCC 50983 / TXsc)</name>
    <dbReference type="NCBI Taxonomy" id="423536"/>
    <lineage>
        <taxon>Eukaryota</taxon>
        <taxon>Sar</taxon>
        <taxon>Alveolata</taxon>
        <taxon>Perkinsozoa</taxon>
        <taxon>Perkinsea</taxon>
        <taxon>Perkinsida</taxon>
        <taxon>Perkinsidae</taxon>
        <taxon>Perkinsus</taxon>
    </lineage>
</organism>
<name>C5L1N8_PERM5</name>
<dbReference type="RefSeq" id="XP_002777534.1">
    <property type="nucleotide sequence ID" value="XM_002777488.1"/>
</dbReference>
<dbReference type="AlphaFoldDB" id="C5L1N8"/>
<dbReference type="OrthoDB" id="443338at2759"/>
<reference evidence="1 2" key="1">
    <citation type="submission" date="2008-07" db="EMBL/GenBank/DDBJ databases">
        <authorList>
            <person name="El-Sayed N."/>
            <person name="Caler E."/>
            <person name="Inman J."/>
            <person name="Amedeo P."/>
            <person name="Hass B."/>
            <person name="Wortman J."/>
        </authorList>
    </citation>
    <scope>NUCLEOTIDE SEQUENCE [LARGE SCALE GENOMIC DNA]</scope>
    <source>
        <strain evidence="2">ATCC 50983 / TXsc</strain>
    </source>
</reference>
<protein>
    <submittedName>
        <fullName evidence="1">Uncharacterized protein</fullName>
    </submittedName>
</protein>
<dbReference type="GeneID" id="9065795"/>
<dbReference type="InParanoid" id="C5L1N8"/>